<dbReference type="OrthoDB" id="5954650at2759"/>
<protein>
    <submittedName>
        <fullName evidence="1">Uncharacterized protein</fullName>
    </submittedName>
</protein>
<feature type="non-terminal residue" evidence="1">
    <location>
        <position position="1"/>
    </location>
</feature>
<dbReference type="AlphaFoldDB" id="A0A7D9DS92"/>
<keyword evidence="2" id="KW-1185">Reference proteome</keyword>
<sequence length="287" mass="32203">MLITVVEIKKKWLSQGKQTTLKELTFVEMNKSKQGAAILEKYIPGQRLSSRVVNFTCSSIYIGKQKCSLQRKKNMLPGTPKVVKCSVGQRLETDCGLCSRYPSMKECMPILACKRDIQVHLRRLNLSRQAVASEGDLILLRSGIFGSNGEGLTVCPRHRENLGLSWRPKRGCAHPLHGSSEAKPERGVTKKMSMEINDIWERFVSVGSAVLGIGSSGRDSNYCVPYALESGSIRGICRLCREKHKEEVNKKVEGSTLDTEEETFKEEKYEESYSANTMTMDVENCKK</sequence>
<name>A0A7D9DS92_PARCT</name>
<evidence type="ECO:0000313" key="2">
    <source>
        <dbReference type="Proteomes" id="UP001152795"/>
    </source>
</evidence>
<dbReference type="Proteomes" id="UP001152795">
    <property type="component" value="Unassembled WGS sequence"/>
</dbReference>
<organism evidence="1 2">
    <name type="scientific">Paramuricea clavata</name>
    <name type="common">Red gorgonian</name>
    <name type="synonym">Violescent sea-whip</name>
    <dbReference type="NCBI Taxonomy" id="317549"/>
    <lineage>
        <taxon>Eukaryota</taxon>
        <taxon>Metazoa</taxon>
        <taxon>Cnidaria</taxon>
        <taxon>Anthozoa</taxon>
        <taxon>Octocorallia</taxon>
        <taxon>Malacalcyonacea</taxon>
        <taxon>Plexauridae</taxon>
        <taxon>Paramuricea</taxon>
    </lineage>
</organism>
<reference evidence="1" key="1">
    <citation type="submission" date="2020-04" db="EMBL/GenBank/DDBJ databases">
        <authorList>
            <person name="Alioto T."/>
            <person name="Alioto T."/>
            <person name="Gomez Garrido J."/>
        </authorList>
    </citation>
    <scope>NUCLEOTIDE SEQUENCE</scope>
    <source>
        <strain evidence="1">A484AB</strain>
    </source>
</reference>
<accession>A0A7D9DS92</accession>
<dbReference type="EMBL" id="CACRXK020001865">
    <property type="protein sequence ID" value="CAB3991517.1"/>
    <property type="molecule type" value="Genomic_DNA"/>
</dbReference>
<comment type="caution">
    <text evidence="1">The sequence shown here is derived from an EMBL/GenBank/DDBJ whole genome shotgun (WGS) entry which is preliminary data.</text>
</comment>
<evidence type="ECO:0000313" key="1">
    <source>
        <dbReference type="EMBL" id="CAB3991517.1"/>
    </source>
</evidence>
<gene>
    <name evidence="1" type="ORF">PACLA_8A044148</name>
</gene>
<proteinExistence type="predicted"/>